<dbReference type="Proteomes" id="UP000321479">
    <property type="component" value="Chromosome"/>
</dbReference>
<dbReference type="SUPFAM" id="SSF103491">
    <property type="entry name" value="Preprotein translocase SecY subunit"/>
    <property type="match status" value="1"/>
</dbReference>
<proteinExistence type="inferred from homology"/>
<dbReference type="InterPro" id="IPR026593">
    <property type="entry name" value="SecY"/>
</dbReference>
<evidence type="ECO:0000313" key="15">
    <source>
        <dbReference type="Proteomes" id="UP000321479"/>
    </source>
</evidence>
<dbReference type="AlphaFoldDB" id="A0A5B8V440"/>
<evidence type="ECO:0000256" key="4">
    <source>
        <dbReference type="ARBA" id="ARBA00022692"/>
    </source>
</evidence>
<dbReference type="InterPro" id="IPR030659">
    <property type="entry name" value="SecY_CS"/>
</dbReference>
<dbReference type="RefSeq" id="WP_147034175.1">
    <property type="nucleotide sequence ID" value="NZ_CP042436.1"/>
</dbReference>
<dbReference type="NCBIfam" id="TIGR00967">
    <property type="entry name" value="3a0501s007"/>
    <property type="match status" value="1"/>
</dbReference>
<keyword evidence="15" id="KW-1185">Reference proteome</keyword>
<evidence type="ECO:0000256" key="9">
    <source>
        <dbReference type="ARBA" id="ARBA00039733"/>
    </source>
</evidence>
<comment type="subcellular location">
    <subcellularLocation>
        <location evidence="10">Cell membrane</location>
        <topology evidence="10">Multi-pass membrane protein</topology>
    </subcellularLocation>
    <subcellularLocation>
        <location evidence="1 12">Membrane</location>
        <topology evidence="1 12">Multi-pass membrane protein</topology>
    </subcellularLocation>
</comment>
<dbReference type="GO" id="GO:0006605">
    <property type="term" value="P:protein targeting"/>
    <property type="evidence" value="ECO:0007669"/>
    <property type="project" value="UniProtKB-UniRule"/>
</dbReference>
<accession>A0A5B8V440</accession>
<name>A0A5B8V440_9SPHI</name>
<dbReference type="GO" id="GO:0065002">
    <property type="term" value="P:intracellular protein transmembrane transport"/>
    <property type="evidence" value="ECO:0007669"/>
    <property type="project" value="UniProtKB-UniRule"/>
</dbReference>
<dbReference type="FunFam" id="1.10.3370.10:FF:000001">
    <property type="entry name" value="Preprotein translocase subunit SecY"/>
    <property type="match status" value="1"/>
</dbReference>
<evidence type="ECO:0000256" key="1">
    <source>
        <dbReference type="ARBA" id="ARBA00004141"/>
    </source>
</evidence>
<dbReference type="PANTHER" id="PTHR10906">
    <property type="entry name" value="SECY/SEC61-ALPHA FAMILY MEMBER"/>
    <property type="match status" value="1"/>
</dbReference>
<dbReference type="PROSITE" id="PS00755">
    <property type="entry name" value="SECY_1"/>
    <property type="match status" value="1"/>
</dbReference>
<evidence type="ECO:0000256" key="8">
    <source>
        <dbReference type="ARBA" id="ARBA00023136"/>
    </source>
</evidence>
<keyword evidence="3 10" id="KW-0813">Transport</keyword>
<gene>
    <name evidence="10 14" type="primary">secY</name>
    <name evidence="14" type="ORF">FRZ54_23160</name>
</gene>
<evidence type="ECO:0000256" key="5">
    <source>
        <dbReference type="ARBA" id="ARBA00022927"/>
    </source>
</evidence>
<dbReference type="EMBL" id="CP042436">
    <property type="protein sequence ID" value="QEC65346.1"/>
    <property type="molecule type" value="Genomic_DNA"/>
</dbReference>
<protein>
    <recommendedName>
        <fullName evidence="9 10">Protein translocase subunit SecY</fullName>
    </recommendedName>
</protein>
<evidence type="ECO:0000256" key="10">
    <source>
        <dbReference type="HAMAP-Rule" id="MF_01465"/>
    </source>
</evidence>
<dbReference type="GO" id="GO:0005886">
    <property type="term" value="C:plasma membrane"/>
    <property type="evidence" value="ECO:0007669"/>
    <property type="project" value="UniProtKB-SubCell"/>
</dbReference>
<evidence type="ECO:0000256" key="11">
    <source>
        <dbReference type="RuleBase" id="RU000537"/>
    </source>
</evidence>
<dbReference type="PIRSF" id="PIRSF004557">
    <property type="entry name" value="SecY"/>
    <property type="match status" value="1"/>
</dbReference>
<feature type="transmembrane region" description="Helical" evidence="10">
    <location>
        <begin position="180"/>
        <end position="199"/>
    </location>
</feature>
<sequence length="449" mass="48798">MRKLFTTLSNIWKIEDLRVRIINTLLFLLIYRIGTYVVLPGVIYSSLSNSQGKEGLVGLLNMFAGGAFSHASIFALGVMPYISASIVVQLLGIAVPYFTKLQKEGESGRNKLNQWTRYLTIGITALQAVGYVKSQLQPNQISPEINAFTFNLMSVVILTAGTLFVMWLGEKITDKGIGNGISLIIMVGIIAQLPGAFLTEFSVRTGGKGGLITFIVELIALIGVVMLTILIVQGTRKVGVQYAKRIVGNKQYGGVRQYIPLKVNAAGVMPIIFAQALMFIPAYIPQLFPSVSTNPIVMSMANYTSWAHNLLFAILIIVFTYFYTAITINPNQMADDMKKNGGFIPGVKPGRTTSEFIDGIISRITLPGSIFLAFIAIIPAFASAIGVQPIFSRYFGGTSLIILVGVVLDTLQQIESHLLMRHYDGLMKTGRITGRTATPTSAGTTPPVI</sequence>
<dbReference type="PROSITE" id="PS00756">
    <property type="entry name" value="SECY_2"/>
    <property type="match status" value="1"/>
</dbReference>
<feature type="transmembrane region" description="Helical" evidence="10">
    <location>
        <begin position="306"/>
        <end position="328"/>
    </location>
</feature>
<evidence type="ECO:0000313" key="14">
    <source>
        <dbReference type="EMBL" id="QEC65346.1"/>
    </source>
</evidence>
<dbReference type="Pfam" id="PF00344">
    <property type="entry name" value="SecY"/>
    <property type="match status" value="1"/>
</dbReference>
<reference evidence="14 15" key="1">
    <citation type="journal article" date="2017" name="Curr. Microbiol.">
        <title>Mucilaginibacter ginsenosidivorans sp. nov., Isolated from Soil of Ginseng Field.</title>
        <authorList>
            <person name="Kim M.M."/>
            <person name="Siddiqi M.Z."/>
            <person name="Im W.T."/>
        </authorList>
    </citation>
    <scope>NUCLEOTIDE SEQUENCE [LARGE SCALE GENOMIC DNA]</scope>
    <source>
        <strain evidence="14 15">Gsoil 3017</strain>
    </source>
</reference>
<dbReference type="HAMAP" id="MF_01465">
    <property type="entry name" value="SecY"/>
    <property type="match status" value="1"/>
</dbReference>
<evidence type="ECO:0000256" key="12">
    <source>
        <dbReference type="RuleBase" id="RU003484"/>
    </source>
</evidence>
<comment type="similarity">
    <text evidence="2 10 13">Belongs to the SecY/SEC61-alpha family.</text>
</comment>
<evidence type="ECO:0000256" key="13">
    <source>
        <dbReference type="RuleBase" id="RU004349"/>
    </source>
</evidence>
<dbReference type="Gene3D" id="1.10.3370.10">
    <property type="entry name" value="SecY subunit domain"/>
    <property type="match status" value="1"/>
</dbReference>
<comment type="subunit">
    <text evidence="10">Component of the Sec protein translocase complex. Heterotrimer consisting of SecY, SecE and SecG subunits. The heterotrimers can form oligomers, although 1 heterotrimer is thought to be able to translocate proteins. Interacts with the ribosome. Interacts with SecDF, and other proteins may be involved. Interacts with SecA.</text>
</comment>
<keyword evidence="10" id="KW-1003">Cell membrane</keyword>
<evidence type="ECO:0000256" key="3">
    <source>
        <dbReference type="ARBA" id="ARBA00022448"/>
    </source>
</evidence>
<evidence type="ECO:0000256" key="6">
    <source>
        <dbReference type="ARBA" id="ARBA00022989"/>
    </source>
</evidence>
<organism evidence="14 15">
    <name type="scientific">Mucilaginibacter ginsenosidivorans</name>
    <dbReference type="NCBI Taxonomy" id="398053"/>
    <lineage>
        <taxon>Bacteria</taxon>
        <taxon>Pseudomonadati</taxon>
        <taxon>Bacteroidota</taxon>
        <taxon>Sphingobacteriia</taxon>
        <taxon>Sphingobacteriales</taxon>
        <taxon>Sphingobacteriaceae</taxon>
        <taxon>Mucilaginibacter</taxon>
    </lineage>
</organism>
<dbReference type="OrthoDB" id="9809248at2"/>
<feature type="transmembrane region" description="Helical" evidence="10">
    <location>
        <begin position="211"/>
        <end position="232"/>
    </location>
</feature>
<comment type="caution">
    <text evidence="10">Lacks conserved residue(s) required for the propagation of feature annotation.</text>
</comment>
<keyword evidence="4 10" id="KW-0812">Transmembrane</keyword>
<feature type="transmembrane region" description="Helical" evidence="10">
    <location>
        <begin position="115"/>
        <end position="133"/>
    </location>
</feature>
<feature type="transmembrane region" description="Helical" evidence="10">
    <location>
        <begin position="67"/>
        <end position="94"/>
    </location>
</feature>
<keyword evidence="6 10" id="KW-1133">Transmembrane helix</keyword>
<comment type="function">
    <text evidence="10 11">The central subunit of the protein translocation channel SecYEG. Consists of two halves formed by TMs 1-5 and 6-10. These two domains form a lateral gate at the front which open onto the bilayer between TMs 2 and 7, and are clamped together by SecE at the back. The channel is closed by both a pore ring composed of hydrophobic SecY resides and a short helix (helix 2A) on the extracellular side of the membrane which forms a plug. The plug probably moves laterally to allow the channel to open. The ring and the pore may move independently.</text>
</comment>
<feature type="transmembrane region" description="Helical" evidence="10">
    <location>
        <begin position="145"/>
        <end position="168"/>
    </location>
</feature>
<keyword evidence="8 10" id="KW-0472">Membrane</keyword>
<evidence type="ECO:0000256" key="7">
    <source>
        <dbReference type="ARBA" id="ARBA00023010"/>
    </source>
</evidence>
<dbReference type="InterPro" id="IPR023201">
    <property type="entry name" value="SecY_dom_sf"/>
</dbReference>
<keyword evidence="5 10" id="KW-0653">Protein transport</keyword>
<keyword evidence="7 10" id="KW-0811">Translocation</keyword>
<dbReference type="KEGG" id="mgin:FRZ54_23160"/>
<evidence type="ECO:0000256" key="2">
    <source>
        <dbReference type="ARBA" id="ARBA00005751"/>
    </source>
</evidence>
<dbReference type="PRINTS" id="PR00303">
    <property type="entry name" value="SECYTRNLCASE"/>
</dbReference>
<feature type="transmembrane region" description="Helical" evidence="10">
    <location>
        <begin position="364"/>
        <end position="385"/>
    </location>
</feature>
<feature type="transmembrane region" description="Helical" evidence="10">
    <location>
        <begin position="21"/>
        <end position="47"/>
    </location>
</feature>
<dbReference type="InterPro" id="IPR002208">
    <property type="entry name" value="SecY/SEC61-alpha"/>
</dbReference>
<feature type="transmembrane region" description="Helical" evidence="10">
    <location>
        <begin position="265"/>
        <end position="286"/>
    </location>
</feature>
<dbReference type="GO" id="GO:0043952">
    <property type="term" value="P:protein transport by the Sec complex"/>
    <property type="evidence" value="ECO:0007669"/>
    <property type="project" value="UniProtKB-UniRule"/>
</dbReference>